<proteinExistence type="predicted"/>
<evidence type="ECO:0000313" key="2">
    <source>
        <dbReference type="Proteomes" id="UP001160483"/>
    </source>
</evidence>
<sequence>MRLDLILFMAATTQSRCVETLSTRPTSVFGKPTKSHEHAFLAQRSLRDGTEADAEDRMNNAFLKRISGFLGISKSDDEVPLLSASRLEEEALAKTNDLVSNYDPKRGQSFMNDYKKKMKSKGASAAIKKMAKAYLEKGNNFNSVSDLAVISMMDTSASMVAKKVLKEVTARWVSVEKLDEIGLFNAFKLNDSASIRSFGLRDTDKSLLNHPLFQEWLEFVLNKYKQKPDKIAEVMEASFRSIDFDDLWKMWTALKNSGETSNKGVFHGAERAIVTQMSLQPGGLAPNRCFTFLNLDQLDKNTLLHTDQFHFWDEWFKKTSPDYSDKLVLKIMVENREGGDFSVAELLQLARRDDNTKDRASALQDLQMKEWLKNPPEYFDGKTPTVDSVYDYLSQKNDMIAIQMFNVWIKYAQIAMKDDKENAFKAAVTALWSKMGEEGTFVFLKKACSNEESVKNADELLKAAFLLLGENKIFPGDVILKLPIDTTNPKFFERRCLSELVTYSYSFFANHDNPQNLAQILDDKLHTVAVTSLINHLGASQTAQTLRRLQFEHWRSLDPMNIFGALKLGSDSQFKVKLSPYDSFVLGRALNKRNINAENLQVDYRLLENELLYVYKDLNLTQNLAAELRRELIDRLIRKKENIPSVMKMFGLNDQAEKYVIENHPDFSIIADFVIAYVAKEKTGEKLMREDEVAAYIKDLK</sequence>
<accession>A0AAU9KPC8</accession>
<evidence type="ECO:0000313" key="1">
    <source>
        <dbReference type="EMBL" id="CAH0474693.1"/>
    </source>
</evidence>
<dbReference type="EMBL" id="CAKKTJ010000112">
    <property type="protein sequence ID" value="CAH0474693.1"/>
    <property type="molecule type" value="Genomic_DNA"/>
</dbReference>
<dbReference type="AlphaFoldDB" id="A0AAU9KPC8"/>
<protein>
    <recommendedName>
        <fullName evidence="3">RxLR effector protein</fullName>
    </recommendedName>
</protein>
<name>A0AAU9KPC8_9STRA</name>
<reference evidence="1" key="1">
    <citation type="submission" date="2021-11" db="EMBL/GenBank/DDBJ databases">
        <authorList>
            <person name="Islam A."/>
            <person name="Islam S."/>
            <person name="Flora M.S."/>
            <person name="Rahman M."/>
            <person name="Ziaur R.M."/>
            <person name="Epstein J.H."/>
            <person name="Hassan M."/>
            <person name="Klassen M."/>
            <person name="Woodard K."/>
            <person name="Webb A."/>
            <person name="Webby R.J."/>
            <person name="El Zowalaty M.E."/>
        </authorList>
    </citation>
    <scope>NUCLEOTIDE SEQUENCE</scope>
    <source>
        <strain evidence="1">Pbs3</strain>
    </source>
</reference>
<gene>
    <name evidence="1" type="ORF">PBS003_LOCUS1537</name>
</gene>
<comment type="caution">
    <text evidence="1">The sequence shown here is derived from an EMBL/GenBank/DDBJ whole genome shotgun (WGS) entry which is preliminary data.</text>
</comment>
<dbReference type="Proteomes" id="UP001160483">
    <property type="component" value="Unassembled WGS sequence"/>
</dbReference>
<organism evidence="1 2">
    <name type="scientific">Peronospora belbahrii</name>
    <dbReference type="NCBI Taxonomy" id="622444"/>
    <lineage>
        <taxon>Eukaryota</taxon>
        <taxon>Sar</taxon>
        <taxon>Stramenopiles</taxon>
        <taxon>Oomycota</taxon>
        <taxon>Peronosporomycetes</taxon>
        <taxon>Peronosporales</taxon>
        <taxon>Peronosporaceae</taxon>
        <taxon>Peronospora</taxon>
    </lineage>
</organism>
<evidence type="ECO:0008006" key="3">
    <source>
        <dbReference type="Google" id="ProtNLM"/>
    </source>
</evidence>